<evidence type="ECO:0000313" key="3">
    <source>
        <dbReference type="Proteomes" id="UP000198928"/>
    </source>
</evidence>
<keyword evidence="3" id="KW-1185">Reference proteome</keyword>
<keyword evidence="1" id="KW-0472">Membrane</keyword>
<dbReference type="Proteomes" id="UP000198928">
    <property type="component" value="Unassembled WGS sequence"/>
</dbReference>
<keyword evidence="1" id="KW-1133">Transmembrane helix</keyword>
<dbReference type="AlphaFoldDB" id="A0A1I4IEV9"/>
<sequence length="183" mass="18917">MPDTATIPPATAAHSASGTRRRVPPRVLAVWFAVLTVFAGLLVTAADSDQARAHGRGPAITGAWEVAVTVGTGPDATTAVSRFVFHDDRTVTTDGTPDENGVPQYPGTGYWTARGKSAFSFYVTHPGPSEPAEGVFPGTVHAVHLGRLSGNAFATTATAFTVLEQDGTVFGPVTVSARGTRLG</sequence>
<accession>A0A1I4IEV9</accession>
<evidence type="ECO:0000313" key="2">
    <source>
        <dbReference type="EMBL" id="SFL52321.1"/>
    </source>
</evidence>
<name>A0A1I4IEV9_9ACTN</name>
<feature type="transmembrane region" description="Helical" evidence="1">
    <location>
        <begin position="28"/>
        <end position="46"/>
    </location>
</feature>
<keyword evidence="1" id="KW-0812">Transmembrane</keyword>
<dbReference type="OrthoDB" id="4194166at2"/>
<organism evidence="2 3">
    <name type="scientific">Streptomyces pini</name>
    <dbReference type="NCBI Taxonomy" id="1520580"/>
    <lineage>
        <taxon>Bacteria</taxon>
        <taxon>Bacillati</taxon>
        <taxon>Actinomycetota</taxon>
        <taxon>Actinomycetes</taxon>
        <taxon>Kitasatosporales</taxon>
        <taxon>Streptomycetaceae</taxon>
        <taxon>Streptomyces</taxon>
    </lineage>
</organism>
<gene>
    <name evidence="2" type="ORF">SAMN05192584_120101</name>
</gene>
<dbReference type="EMBL" id="FOSG01000020">
    <property type="protein sequence ID" value="SFL52321.1"/>
    <property type="molecule type" value="Genomic_DNA"/>
</dbReference>
<proteinExistence type="predicted"/>
<dbReference type="RefSeq" id="WP_093851708.1">
    <property type="nucleotide sequence ID" value="NZ_FOSG01000020.1"/>
</dbReference>
<evidence type="ECO:0000256" key="1">
    <source>
        <dbReference type="SAM" id="Phobius"/>
    </source>
</evidence>
<reference evidence="3" key="1">
    <citation type="submission" date="2016-10" db="EMBL/GenBank/DDBJ databases">
        <authorList>
            <person name="Varghese N."/>
            <person name="Submissions S."/>
        </authorList>
    </citation>
    <scope>NUCLEOTIDE SEQUENCE [LARGE SCALE GENOMIC DNA]</scope>
    <source>
        <strain evidence="3">PL19</strain>
    </source>
</reference>
<protein>
    <submittedName>
        <fullName evidence="2">Uncharacterized protein</fullName>
    </submittedName>
</protein>